<protein>
    <recommendedName>
        <fullName evidence="1">ZFYVE26-like TPR repeats domain-containing protein</fullName>
    </recommendedName>
</protein>
<dbReference type="Proteomes" id="UP001529510">
    <property type="component" value="Unassembled WGS sequence"/>
</dbReference>
<dbReference type="EMBL" id="JAMKFB020000013">
    <property type="protein sequence ID" value="KAL0178187.1"/>
    <property type="molecule type" value="Genomic_DNA"/>
</dbReference>
<dbReference type="AlphaFoldDB" id="A0ABD0PVY8"/>
<gene>
    <name evidence="2" type="ORF">M9458_027081</name>
</gene>
<evidence type="ECO:0000313" key="3">
    <source>
        <dbReference type="Proteomes" id="UP001529510"/>
    </source>
</evidence>
<dbReference type="Pfam" id="PF25569">
    <property type="entry name" value="TPR_ZFYVE26"/>
    <property type="match status" value="1"/>
</dbReference>
<evidence type="ECO:0000259" key="1">
    <source>
        <dbReference type="Pfam" id="PF25569"/>
    </source>
</evidence>
<feature type="domain" description="ZFYVE26-like TPR repeats" evidence="1">
    <location>
        <begin position="1"/>
        <end position="53"/>
    </location>
</feature>
<name>A0ABD0PVY8_CIRMR</name>
<dbReference type="InterPro" id="IPR028730">
    <property type="entry name" value="ZFYVE26"/>
</dbReference>
<organism evidence="2 3">
    <name type="scientific">Cirrhinus mrigala</name>
    <name type="common">Mrigala</name>
    <dbReference type="NCBI Taxonomy" id="683832"/>
    <lineage>
        <taxon>Eukaryota</taxon>
        <taxon>Metazoa</taxon>
        <taxon>Chordata</taxon>
        <taxon>Craniata</taxon>
        <taxon>Vertebrata</taxon>
        <taxon>Euteleostomi</taxon>
        <taxon>Actinopterygii</taxon>
        <taxon>Neopterygii</taxon>
        <taxon>Teleostei</taxon>
        <taxon>Ostariophysi</taxon>
        <taxon>Cypriniformes</taxon>
        <taxon>Cyprinidae</taxon>
        <taxon>Labeoninae</taxon>
        <taxon>Labeonini</taxon>
        <taxon>Cirrhinus</taxon>
    </lineage>
</organism>
<proteinExistence type="predicted"/>
<dbReference type="InterPro" id="IPR057946">
    <property type="entry name" value="TPR_ZFYVE26"/>
</dbReference>
<comment type="caution">
    <text evidence="2">The sequence shown here is derived from an EMBL/GenBank/DDBJ whole genome shotgun (WGS) entry which is preliminary data.</text>
</comment>
<reference evidence="2 3" key="1">
    <citation type="submission" date="2024-05" db="EMBL/GenBank/DDBJ databases">
        <title>Genome sequencing and assembly of Indian major carp, Cirrhinus mrigala (Hamilton, 1822).</title>
        <authorList>
            <person name="Mohindra V."/>
            <person name="Chowdhury L.M."/>
            <person name="Lal K."/>
            <person name="Jena J.K."/>
        </authorList>
    </citation>
    <scope>NUCLEOTIDE SEQUENCE [LARGE SCALE GENOMIC DNA]</scope>
    <source>
        <strain evidence="2">CM1030</strain>
        <tissue evidence="2">Blood</tissue>
    </source>
</reference>
<dbReference type="PANTHER" id="PTHR46591">
    <property type="entry name" value="ZINC FINGER FYVE DOMAIN-CONTAINING PROTEIN 26"/>
    <property type="match status" value="1"/>
</dbReference>
<evidence type="ECO:0000313" key="2">
    <source>
        <dbReference type="EMBL" id="KAL0178187.1"/>
    </source>
</evidence>
<keyword evidence="3" id="KW-1185">Reference proteome</keyword>
<sequence length="67" mass="7635">IKAYLQCSKLRAAYLLAVKLDLVKAAPFVQDVMRAAESSGDSVMHDICRQWLSEHQDRSSRQRQSNN</sequence>
<feature type="non-terminal residue" evidence="2">
    <location>
        <position position="1"/>
    </location>
</feature>
<accession>A0ABD0PVY8</accession>
<dbReference type="PANTHER" id="PTHR46591:SF1">
    <property type="entry name" value="ZINC FINGER FYVE DOMAIN-CONTAINING PROTEIN 26"/>
    <property type="match status" value="1"/>
</dbReference>